<dbReference type="GO" id="GO:0004519">
    <property type="term" value="F:endonuclease activity"/>
    <property type="evidence" value="ECO:0007669"/>
    <property type="project" value="UniProtKB-KW"/>
</dbReference>
<dbReference type="Proteomes" id="UP000037510">
    <property type="component" value="Unassembled WGS sequence"/>
</dbReference>
<accession>A0A0L7L2Z4</accession>
<organism evidence="1 2">
    <name type="scientific">Operophtera brumata</name>
    <name type="common">Winter moth</name>
    <name type="synonym">Phalaena brumata</name>
    <dbReference type="NCBI Taxonomy" id="104452"/>
    <lineage>
        <taxon>Eukaryota</taxon>
        <taxon>Metazoa</taxon>
        <taxon>Ecdysozoa</taxon>
        <taxon>Arthropoda</taxon>
        <taxon>Hexapoda</taxon>
        <taxon>Insecta</taxon>
        <taxon>Pterygota</taxon>
        <taxon>Neoptera</taxon>
        <taxon>Endopterygota</taxon>
        <taxon>Lepidoptera</taxon>
        <taxon>Glossata</taxon>
        <taxon>Ditrysia</taxon>
        <taxon>Geometroidea</taxon>
        <taxon>Geometridae</taxon>
        <taxon>Larentiinae</taxon>
        <taxon>Operophtera</taxon>
    </lineage>
</organism>
<comment type="caution">
    <text evidence="1">The sequence shown here is derived from an EMBL/GenBank/DDBJ whole genome shotgun (WGS) entry which is preliminary data.</text>
</comment>
<sequence length="131" mass="15276">MDIETKIKQDMRKLGCQSRQKISLAFHLYLYLVDEKLMYDTEYCYNKDIDTLYVENLCTIETGPTVNLAFIDGDLSTTVYTFTKDMCQRQPAEAAKLHTVNKERRSYINNELYKKRDEILDNALNGGQVDN</sequence>
<dbReference type="AlphaFoldDB" id="A0A0L7L2Z4"/>
<dbReference type="EMBL" id="JTDY01003297">
    <property type="protein sequence ID" value="KOB69785.1"/>
    <property type="molecule type" value="Genomic_DNA"/>
</dbReference>
<keyword evidence="1" id="KW-0255">Endonuclease</keyword>
<reference evidence="1 2" key="1">
    <citation type="journal article" date="2015" name="Genome Biol. Evol.">
        <title>The genome of winter moth (Operophtera brumata) provides a genomic perspective on sexual dimorphism and phenology.</title>
        <authorList>
            <person name="Derks M.F."/>
            <person name="Smit S."/>
            <person name="Salis L."/>
            <person name="Schijlen E."/>
            <person name="Bossers A."/>
            <person name="Mateman C."/>
            <person name="Pijl A.S."/>
            <person name="de Ridder D."/>
            <person name="Groenen M.A."/>
            <person name="Visser M.E."/>
            <person name="Megens H.J."/>
        </authorList>
    </citation>
    <scope>NUCLEOTIDE SEQUENCE [LARGE SCALE GENOMIC DNA]</scope>
    <source>
        <strain evidence="1">WM2013NL</strain>
        <tissue evidence="1">Head and thorax</tissue>
    </source>
</reference>
<evidence type="ECO:0000313" key="2">
    <source>
        <dbReference type="Proteomes" id="UP000037510"/>
    </source>
</evidence>
<name>A0A0L7L2Z4_OPEBR</name>
<keyword evidence="2" id="KW-1185">Reference proteome</keyword>
<keyword evidence="1" id="KW-0378">Hydrolase</keyword>
<proteinExistence type="predicted"/>
<keyword evidence="1" id="KW-0540">Nuclease</keyword>
<evidence type="ECO:0000313" key="1">
    <source>
        <dbReference type="EMBL" id="KOB69785.1"/>
    </source>
</evidence>
<gene>
    <name evidence="1" type="ORF">OBRU01_16347</name>
</gene>
<protein>
    <submittedName>
        <fullName evidence="1">tRNA-splicing endonuclease subunit Sen15</fullName>
    </submittedName>
</protein>